<evidence type="ECO:0000313" key="2">
    <source>
        <dbReference type="Proteomes" id="UP000001542"/>
    </source>
</evidence>
<dbReference type="AlphaFoldDB" id="A2FN81"/>
<dbReference type="RefSeq" id="XP_001306570.1">
    <property type="nucleotide sequence ID" value="XM_001306569.1"/>
</dbReference>
<organism evidence="1 2">
    <name type="scientific">Trichomonas vaginalis (strain ATCC PRA-98 / G3)</name>
    <dbReference type="NCBI Taxonomy" id="412133"/>
    <lineage>
        <taxon>Eukaryota</taxon>
        <taxon>Metamonada</taxon>
        <taxon>Parabasalia</taxon>
        <taxon>Trichomonadida</taxon>
        <taxon>Trichomonadidae</taxon>
        <taxon>Trichomonas</taxon>
    </lineage>
</organism>
<protein>
    <submittedName>
        <fullName evidence="1">Uncharacterized protein</fullName>
    </submittedName>
</protein>
<dbReference type="Proteomes" id="UP000001542">
    <property type="component" value="Unassembled WGS sequence"/>
</dbReference>
<keyword evidence="2" id="KW-1185">Reference proteome</keyword>
<sequence>MEKWMELTAPFIENVPGPKSLGTTLKLMKTVDEQRIHAYNHSYQEVKSPIDPRLTKLTIDSELYPALEAIIYELRTYNTKPILKPSKSMEKFNDLRLDSLDSRIELNSQKHLYSLLTLSKYNPTMIDPLKYEEALRMTLYYKTSKYHRLSVLSLMEELLNRQHTDINKLFQNDIYLFYAFAILISEFSPNNVSILAPAPKLNGSSNNIIVFNHANSSFLELYYTLIIFKRFERKKEEFPNAYHLFSDRINGLSFQSNEILKTFTSDLLSAVKENLNENSLDYISLTYFLIIISAALFLEQFLVNPEFPFFTFLKNIYQIDAKKTIRFCEQLFITKSAAVTMLPLLFEMFSQHYPEDFAID</sequence>
<gene>
    <name evidence="1" type="ORF">TVAG_003290</name>
</gene>
<accession>A2FN81</accession>
<dbReference type="KEGG" id="tva:4751361"/>
<dbReference type="VEuPathDB" id="TrichDB:TVAG_003290"/>
<dbReference type="VEuPathDB" id="TrichDB:TVAGG3_0669570"/>
<reference evidence="1" key="2">
    <citation type="journal article" date="2007" name="Science">
        <title>Draft genome sequence of the sexually transmitted pathogen Trichomonas vaginalis.</title>
        <authorList>
            <person name="Carlton J.M."/>
            <person name="Hirt R.P."/>
            <person name="Silva J.C."/>
            <person name="Delcher A.L."/>
            <person name="Schatz M."/>
            <person name="Zhao Q."/>
            <person name="Wortman J.R."/>
            <person name="Bidwell S.L."/>
            <person name="Alsmark U.C.M."/>
            <person name="Besteiro S."/>
            <person name="Sicheritz-Ponten T."/>
            <person name="Noel C.J."/>
            <person name="Dacks J.B."/>
            <person name="Foster P.G."/>
            <person name="Simillion C."/>
            <person name="Van de Peer Y."/>
            <person name="Miranda-Saavedra D."/>
            <person name="Barton G.J."/>
            <person name="Westrop G.D."/>
            <person name="Mueller S."/>
            <person name="Dessi D."/>
            <person name="Fiori P.L."/>
            <person name="Ren Q."/>
            <person name="Paulsen I."/>
            <person name="Zhang H."/>
            <person name="Bastida-Corcuera F.D."/>
            <person name="Simoes-Barbosa A."/>
            <person name="Brown M.T."/>
            <person name="Hayes R.D."/>
            <person name="Mukherjee M."/>
            <person name="Okumura C.Y."/>
            <person name="Schneider R."/>
            <person name="Smith A.J."/>
            <person name="Vanacova S."/>
            <person name="Villalvazo M."/>
            <person name="Haas B.J."/>
            <person name="Pertea M."/>
            <person name="Feldblyum T.V."/>
            <person name="Utterback T.R."/>
            <person name="Shu C.L."/>
            <person name="Osoegawa K."/>
            <person name="de Jong P.J."/>
            <person name="Hrdy I."/>
            <person name="Horvathova L."/>
            <person name="Zubacova Z."/>
            <person name="Dolezal P."/>
            <person name="Malik S.B."/>
            <person name="Logsdon J.M. Jr."/>
            <person name="Henze K."/>
            <person name="Gupta A."/>
            <person name="Wang C.C."/>
            <person name="Dunne R.L."/>
            <person name="Upcroft J.A."/>
            <person name="Upcroft P."/>
            <person name="White O."/>
            <person name="Salzberg S.L."/>
            <person name="Tang P."/>
            <person name="Chiu C.-H."/>
            <person name="Lee Y.-S."/>
            <person name="Embley T.M."/>
            <person name="Coombs G.H."/>
            <person name="Mottram J.C."/>
            <person name="Tachezy J."/>
            <person name="Fraser-Liggett C.M."/>
            <person name="Johnson P.J."/>
        </authorList>
    </citation>
    <scope>NUCLEOTIDE SEQUENCE [LARGE SCALE GENOMIC DNA]</scope>
    <source>
        <strain evidence="1">G3</strain>
    </source>
</reference>
<name>A2FN81_TRIV3</name>
<reference evidence="1" key="1">
    <citation type="submission" date="2006-10" db="EMBL/GenBank/DDBJ databases">
        <authorList>
            <person name="Amadeo P."/>
            <person name="Zhao Q."/>
            <person name="Wortman J."/>
            <person name="Fraser-Liggett C."/>
            <person name="Carlton J."/>
        </authorList>
    </citation>
    <scope>NUCLEOTIDE SEQUENCE</scope>
    <source>
        <strain evidence="1">G3</strain>
    </source>
</reference>
<dbReference type="EMBL" id="DS113900">
    <property type="protein sequence ID" value="EAX93640.1"/>
    <property type="molecule type" value="Genomic_DNA"/>
</dbReference>
<proteinExistence type="predicted"/>
<dbReference type="InParanoid" id="A2FN81"/>
<evidence type="ECO:0000313" key="1">
    <source>
        <dbReference type="EMBL" id="EAX93640.1"/>
    </source>
</evidence>